<name>A0ABR4Z801_9NOCA</name>
<proteinExistence type="predicted"/>
<dbReference type="InterPro" id="IPR032710">
    <property type="entry name" value="NTF2-like_dom_sf"/>
</dbReference>
<dbReference type="InterPro" id="IPR027843">
    <property type="entry name" value="DUF4440"/>
</dbReference>
<reference evidence="2 3" key="1">
    <citation type="journal article" date="2014" name="Int. J. Syst. Evol. Microbiol.">
        <title>Nocardia vulneris sp. nov., isolated from wounds of human patients in North America.</title>
        <authorList>
            <person name="Lasker B.A."/>
            <person name="Bell M."/>
            <person name="Klenk H.P."/>
            <person name="Sproer C."/>
            <person name="Schumann C."/>
            <person name="Schumann P."/>
            <person name="Brown J.M."/>
        </authorList>
    </citation>
    <scope>NUCLEOTIDE SEQUENCE [LARGE SCALE GENOMIC DNA]</scope>
    <source>
        <strain evidence="2 3">W9851</strain>
    </source>
</reference>
<keyword evidence="3" id="KW-1185">Reference proteome</keyword>
<evidence type="ECO:0000259" key="1">
    <source>
        <dbReference type="Pfam" id="PF14534"/>
    </source>
</evidence>
<dbReference type="SUPFAM" id="SSF54427">
    <property type="entry name" value="NTF2-like"/>
    <property type="match status" value="1"/>
</dbReference>
<organism evidence="2 3">
    <name type="scientific">Nocardia vulneris</name>
    <dbReference type="NCBI Taxonomy" id="1141657"/>
    <lineage>
        <taxon>Bacteria</taxon>
        <taxon>Bacillati</taxon>
        <taxon>Actinomycetota</taxon>
        <taxon>Actinomycetes</taxon>
        <taxon>Mycobacteriales</taxon>
        <taxon>Nocardiaceae</taxon>
        <taxon>Nocardia</taxon>
    </lineage>
</organism>
<dbReference type="RefSeq" id="WP_043677532.1">
    <property type="nucleotide sequence ID" value="NZ_BDCI01000008.1"/>
</dbReference>
<sequence length="153" mass="17155">MSSTQHTDEAAIHALFDRQAEAWGAGDAAAFASVFAEDADYVTWFGTHSKGRREIYESHLPVFEKYLKNTRLDGEITGFRFLTPDVAVVHGRGAVLKGRRRRTLRNTKVQTTIVVRADGEWRIAAFQNTRYHWLLAKFATKSDQRAGSRAAAG</sequence>
<dbReference type="NCBIfam" id="TIGR02246">
    <property type="entry name" value="SgcJ/EcaC family oxidoreductase"/>
    <property type="match status" value="1"/>
</dbReference>
<accession>A0ABR4Z801</accession>
<dbReference type="InterPro" id="IPR011944">
    <property type="entry name" value="Steroid_delta5-4_isomerase"/>
</dbReference>
<feature type="domain" description="DUF4440" evidence="1">
    <location>
        <begin position="12"/>
        <end position="123"/>
    </location>
</feature>
<evidence type="ECO:0000313" key="2">
    <source>
        <dbReference type="EMBL" id="KIA61422.1"/>
    </source>
</evidence>
<dbReference type="Pfam" id="PF14534">
    <property type="entry name" value="DUF4440"/>
    <property type="match status" value="1"/>
</dbReference>
<gene>
    <name evidence="2" type="ORF">FG87_30890</name>
</gene>
<dbReference type="Proteomes" id="UP000031364">
    <property type="component" value="Unassembled WGS sequence"/>
</dbReference>
<protein>
    <recommendedName>
        <fullName evidence="1">DUF4440 domain-containing protein</fullName>
    </recommendedName>
</protein>
<evidence type="ECO:0000313" key="3">
    <source>
        <dbReference type="Proteomes" id="UP000031364"/>
    </source>
</evidence>
<comment type="caution">
    <text evidence="2">The sequence shown here is derived from an EMBL/GenBank/DDBJ whole genome shotgun (WGS) entry which is preliminary data.</text>
</comment>
<dbReference type="Gene3D" id="3.10.450.50">
    <property type="match status" value="1"/>
</dbReference>
<dbReference type="EMBL" id="JNFP01000045">
    <property type="protein sequence ID" value="KIA61422.1"/>
    <property type="molecule type" value="Genomic_DNA"/>
</dbReference>